<feature type="non-terminal residue" evidence="3">
    <location>
        <position position="1"/>
    </location>
</feature>
<gene>
    <name evidence="3" type="ORF">CAPTEDRAFT_41705</name>
</gene>
<evidence type="ECO:0000313" key="3">
    <source>
        <dbReference type="EMBL" id="ELU00829.1"/>
    </source>
</evidence>
<dbReference type="SUPFAM" id="SSF51735">
    <property type="entry name" value="NAD(P)-binding Rossmann-fold domains"/>
    <property type="match status" value="1"/>
</dbReference>
<comment type="similarity">
    <text evidence="1">Belongs to the short-chain dehydrogenases/reductases (SDR) family.</text>
</comment>
<evidence type="ECO:0000313" key="4">
    <source>
        <dbReference type="EnsemblMetazoa" id="CapteP41705"/>
    </source>
</evidence>
<dbReference type="OrthoDB" id="1933717at2759"/>
<reference evidence="5" key="1">
    <citation type="submission" date="2012-12" db="EMBL/GenBank/DDBJ databases">
        <authorList>
            <person name="Hellsten U."/>
            <person name="Grimwood J."/>
            <person name="Chapman J.A."/>
            <person name="Shapiro H."/>
            <person name="Aerts A."/>
            <person name="Otillar R.P."/>
            <person name="Terry A.Y."/>
            <person name="Boore J.L."/>
            <person name="Simakov O."/>
            <person name="Marletaz F."/>
            <person name="Cho S.-J."/>
            <person name="Edsinger-Gonzales E."/>
            <person name="Havlak P."/>
            <person name="Kuo D.-H."/>
            <person name="Larsson T."/>
            <person name="Lv J."/>
            <person name="Arendt D."/>
            <person name="Savage R."/>
            <person name="Osoegawa K."/>
            <person name="de Jong P."/>
            <person name="Lindberg D.R."/>
            <person name="Seaver E.C."/>
            <person name="Weisblat D.A."/>
            <person name="Putnam N.H."/>
            <person name="Grigoriev I.V."/>
            <person name="Rokhsar D.S."/>
        </authorList>
    </citation>
    <scope>NUCLEOTIDE SEQUENCE</scope>
    <source>
        <strain evidence="5">I ESC-2004</strain>
    </source>
</reference>
<dbReference type="EMBL" id="KB305691">
    <property type="protein sequence ID" value="ELU00829.1"/>
    <property type="molecule type" value="Genomic_DNA"/>
</dbReference>
<dbReference type="Gene3D" id="3.40.50.720">
    <property type="entry name" value="NAD(P)-binding Rossmann-like Domain"/>
    <property type="match status" value="1"/>
</dbReference>
<organism evidence="3">
    <name type="scientific">Capitella teleta</name>
    <name type="common">Polychaete worm</name>
    <dbReference type="NCBI Taxonomy" id="283909"/>
    <lineage>
        <taxon>Eukaryota</taxon>
        <taxon>Metazoa</taxon>
        <taxon>Spiralia</taxon>
        <taxon>Lophotrochozoa</taxon>
        <taxon>Annelida</taxon>
        <taxon>Polychaeta</taxon>
        <taxon>Sedentaria</taxon>
        <taxon>Scolecida</taxon>
        <taxon>Capitellidae</taxon>
        <taxon>Capitella</taxon>
    </lineage>
</organism>
<feature type="non-terminal residue" evidence="3">
    <location>
        <position position="88"/>
    </location>
</feature>
<dbReference type="GO" id="GO:0016491">
    <property type="term" value="F:oxidoreductase activity"/>
    <property type="evidence" value="ECO:0007669"/>
    <property type="project" value="UniProtKB-KW"/>
</dbReference>
<dbReference type="AlphaFoldDB" id="R7U4D8"/>
<dbReference type="InterPro" id="IPR002347">
    <property type="entry name" value="SDR_fam"/>
</dbReference>
<keyword evidence="5" id="KW-1185">Reference proteome</keyword>
<sequence>RSEMQNEADIAEMFAKLRSEFGCLDILVNNAGVGSDSASMLSGETSDWREMLEVNNCPRGVAVAICSREGVKLMWECDINDGHIINMS</sequence>
<accession>R7U4D8</accession>
<proteinExistence type="inferred from homology"/>
<keyword evidence="2" id="KW-0560">Oxidoreductase</keyword>
<evidence type="ECO:0000256" key="2">
    <source>
        <dbReference type="ARBA" id="ARBA00023002"/>
    </source>
</evidence>
<dbReference type="Pfam" id="PF00106">
    <property type="entry name" value="adh_short"/>
    <property type="match status" value="1"/>
</dbReference>
<dbReference type="PANTHER" id="PTHR43115:SF4">
    <property type="entry name" value="DEHYDROGENASE_REDUCTASE SDR FAMILY MEMBER 11"/>
    <property type="match status" value="1"/>
</dbReference>
<reference evidence="3 5" key="2">
    <citation type="journal article" date="2013" name="Nature">
        <title>Insights into bilaterian evolution from three spiralian genomes.</title>
        <authorList>
            <person name="Simakov O."/>
            <person name="Marletaz F."/>
            <person name="Cho S.J."/>
            <person name="Edsinger-Gonzales E."/>
            <person name="Havlak P."/>
            <person name="Hellsten U."/>
            <person name="Kuo D.H."/>
            <person name="Larsson T."/>
            <person name="Lv J."/>
            <person name="Arendt D."/>
            <person name="Savage R."/>
            <person name="Osoegawa K."/>
            <person name="de Jong P."/>
            <person name="Grimwood J."/>
            <person name="Chapman J.A."/>
            <person name="Shapiro H."/>
            <person name="Aerts A."/>
            <person name="Otillar R.P."/>
            <person name="Terry A.Y."/>
            <person name="Boore J.L."/>
            <person name="Grigoriev I.V."/>
            <person name="Lindberg D.R."/>
            <person name="Seaver E.C."/>
            <person name="Weisblat D.A."/>
            <person name="Putnam N.H."/>
            <person name="Rokhsar D.S."/>
        </authorList>
    </citation>
    <scope>NUCLEOTIDE SEQUENCE</scope>
    <source>
        <strain evidence="3 5">I ESC-2004</strain>
    </source>
</reference>
<dbReference type="Proteomes" id="UP000014760">
    <property type="component" value="Unassembled WGS sequence"/>
</dbReference>
<dbReference type="PANTHER" id="PTHR43115">
    <property type="entry name" value="DEHYDROGENASE/REDUCTASE SDR FAMILY MEMBER 11"/>
    <property type="match status" value="1"/>
</dbReference>
<dbReference type="HOGENOM" id="CLU_2475240_0_0_1"/>
<reference evidence="4" key="3">
    <citation type="submission" date="2015-06" db="UniProtKB">
        <authorList>
            <consortium name="EnsemblMetazoa"/>
        </authorList>
    </citation>
    <scope>IDENTIFICATION</scope>
</reference>
<dbReference type="STRING" id="283909.R7U4D8"/>
<evidence type="ECO:0000256" key="1">
    <source>
        <dbReference type="ARBA" id="ARBA00006484"/>
    </source>
</evidence>
<name>R7U4D8_CAPTE</name>
<dbReference type="EnsemblMetazoa" id="CapteT41705">
    <property type="protein sequence ID" value="CapteP41705"/>
    <property type="gene ID" value="CapteG41705"/>
</dbReference>
<dbReference type="InterPro" id="IPR036291">
    <property type="entry name" value="NAD(P)-bd_dom_sf"/>
</dbReference>
<evidence type="ECO:0000313" key="5">
    <source>
        <dbReference type="Proteomes" id="UP000014760"/>
    </source>
</evidence>
<protein>
    <submittedName>
        <fullName evidence="3 4">Uncharacterized protein</fullName>
    </submittedName>
</protein>
<dbReference type="EMBL" id="AMQN01047324">
    <property type="status" value="NOT_ANNOTATED_CDS"/>
    <property type="molecule type" value="Genomic_DNA"/>
</dbReference>